<gene>
    <name evidence="5" type="ORF">JCM21142_93673</name>
</gene>
<reference evidence="5" key="1">
    <citation type="journal article" date="2014" name="Genome Announc.">
        <title>Draft Genome Sequence of Cytophaga fermentans JCM 21142T, a Facultative Anaerobe Isolated from Marine Mud.</title>
        <authorList>
            <person name="Starns D."/>
            <person name="Oshima K."/>
            <person name="Suda W."/>
            <person name="Iino T."/>
            <person name="Yuki M."/>
            <person name="Inoue J."/>
            <person name="Kitamura K."/>
            <person name="Iida T."/>
            <person name="Darby A."/>
            <person name="Hattori M."/>
            <person name="Ohkuma M."/>
        </authorList>
    </citation>
    <scope>NUCLEOTIDE SEQUENCE [LARGE SCALE GENOMIC DNA]</scope>
    <source>
        <strain evidence="5">JCM 21142</strain>
    </source>
</reference>
<dbReference type="SUPFAM" id="SSF50104">
    <property type="entry name" value="Translation proteins SH3-like domain"/>
    <property type="match status" value="1"/>
</dbReference>
<dbReference type="eggNOG" id="COG0250">
    <property type="taxonomic scope" value="Bacteria"/>
</dbReference>
<dbReference type="PANTHER" id="PTHR30265">
    <property type="entry name" value="RHO-INTERACTING TRANSCRIPTION TERMINATION FACTOR NUSG"/>
    <property type="match status" value="1"/>
</dbReference>
<evidence type="ECO:0000313" key="5">
    <source>
        <dbReference type="EMBL" id="GAF04950.1"/>
    </source>
</evidence>
<dbReference type="Proteomes" id="UP000019402">
    <property type="component" value="Unassembled WGS sequence"/>
</dbReference>
<dbReference type="RefSeq" id="WP_027471780.1">
    <property type="nucleotide sequence ID" value="NZ_BAMD01000061.1"/>
</dbReference>
<comment type="caution">
    <text evidence="5">The sequence shown here is derived from an EMBL/GenBank/DDBJ whole genome shotgun (WGS) entry which is preliminary data.</text>
</comment>
<dbReference type="NCBIfam" id="NF033644">
    <property type="entry name" value="antiterm_UpxY"/>
    <property type="match status" value="1"/>
</dbReference>
<dbReference type="InterPro" id="IPR006645">
    <property type="entry name" value="NGN-like_dom"/>
</dbReference>
<dbReference type="Pfam" id="PF02357">
    <property type="entry name" value="NusG"/>
    <property type="match status" value="1"/>
</dbReference>
<keyword evidence="3" id="KW-0804">Transcription</keyword>
<dbReference type="STRING" id="869213.GCA_000517085_02121"/>
<keyword evidence="1" id="KW-0889">Transcription antitermination</keyword>
<evidence type="ECO:0000256" key="3">
    <source>
        <dbReference type="ARBA" id="ARBA00023163"/>
    </source>
</evidence>
<evidence type="ECO:0000256" key="1">
    <source>
        <dbReference type="ARBA" id="ARBA00022814"/>
    </source>
</evidence>
<dbReference type="GO" id="GO:0006354">
    <property type="term" value="P:DNA-templated transcription elongation"/>
    <property type="evidence" value="ECO:0007669"/>
    <property type="project" value="InterPro"/>
</dbReference>
<dbReference type="SUPFAM" id="SSF82679">
    <property type="entry name" value="N-utilization substance G protein NusG, N-terminal domain"/>
    <property type="match status" value="1"/>
</dbReference>
<dbReference type="AlphaFoldDB" id="W7Y245"/>
<dbReference type="InterPro" id="IPR036735">
    <property type="entry name" value="NGN_dom_sf"/>
</dbReference>
<dbReference type="OrthoDB" id="9796143at2"/>
<dbReference type="CDD" id="cd09895">
    <property type="entry name" value="NGN_SP_UpxY"/>
    <property type="match status" value="1"/>
</dbReference>
<evidence type="ECO:0000256" key="2">
    <source>
        <dbReference type="ARBA" id="ARBA00023015"/>
    </source>
</evidence>
<name>W7Y245_9BACT</name>
<organism evidence="5 6">
    <name type="scientific">Saccharicrinis fermentans DSM 9555 = JCM 21142</name>
    <dbReference type="NCBI Taxonomy" id="869213"/>
    <lineage>
        <taxon>Bacteria</taxon>
        <taxon>Pseudomonadati</taxon>
        <taxon>Bacteroidota</taxon>
        <taxon>Bacteroidia</taxon>
        <taxon>Marinilabiliales</taxon>
        <taxon>Marinilabiliaceae</taxon>
        <taxon>Saccharicrinis</taxon>
    </lineage>
</organism>
<dbReference type="InterPro" id="IPR043425">
    <property type="entry name" value="NusG-like"/>
</dbReference>
<protein>
    <submittedName>
        <fullName evidence="5">Transcription antitermination protein NusG</fullName>
    </submittedName>
</protein>
<proteinExistence type="predicted"/>
<dbReference type="EMBL" id="BAMD01000061">
    <property type="protein sequence ID" value="GAF04950.1"/>
    <property type="molecule type" value="Genomic_DNA"/>
</dbReference>
<evidence type="ECO:0000259" key="4">
    <source>
        <dbReference type="Pfam" id="PF02357"/>
    </source>
</evidence>
<sequence>MKKDTTTTHTWYALYTKSRAEKKVAEGLEKLGVINYLPLKKELKQWSDRKKWVEVPAISSYIFIKITADQYRSVFAVNGVVAYVSHKGNALAIPEHEIIAMQRTIENKINFNVVAGDIKKGEEITVTSGPLCGIKGIVQTVQGTKKLYLNISNIGYTLVVDLQEASVEKQ</sequence>
<dbReference type="PANTHER" id="PTHR30265:SF4">
    <property type="entry name" value="KOW MOTIF FAMILY PROTEIN, EXPRESSED"/>
    <property type="match status" value="1"/>
</dbReference>
<accession>W7Y245</accession>
<dbReference type="Gene3D" id="3.30.70.940">
    <property type="entry name" value="NusG, N-terminal domain"/>
    <property type="match status" value="1"/>
</dbReference>
<dbReference type="GO" id="GO:0031564">
    <property type="term" value="P:transcription antitermination"/>
    <property type="evidence" value="ECO:0007669"/>
    <property type="project" value="UniProtKB-KW"/>
</dbReference>
<keyword evidence="2" id="KW-0805">Transcription regulation</keyword>
<keyword evidence="6" id="KW-1185">Reference proteome</keyword>
<dbReference type="InterPro" id="IPR008991">
    <property type="entry name" value="Translation_prot_SH3-like_sf"/>
</dbReference>
<evidence type="ECO:0000313" key="6">
    <source>
        <dbReference type="Proteomes" id="UP000019402"/>
    </source>
</evidence>
<feature type="domain" description="NusG-like N-terminal" evidence="4">
    <location>
        <begin position="10"/>
        <end position="101"/>
    </location>
</feature>